<organism evidence="1">
    <name type="scientific">Anguilla anguilla</name>
    <name type="common">European freshwater eel</name>
    <name type="synonym">Muraena anguilla</name>
    <dbReference type="NCBI Taxonomy" id="7936"/>
    <lineage>
        <taxon>Eukaryota</taxon>
        <taxon>Metazoa</taxon>
        <taxon>Chordata</taxon>
        <taxon>Craniata</taxon>
        <taxon>Vertebrata</taxon>
        <taxon>Euteleostomi</taxon>
        <taxon>Actinopterygii</taxon>
        <taxon>Neopterygii</taxon>
        <taxon>Teleostei</taxon>
        <taxon>Anguilliformes</taxon>
        <taxon>Anguillidae</taxon>
        <taxon>Anguilla</taxon>
    </lineage>
</organism>
<dbReference type="AlphaFoldDB" id="A0A0E9U1N4"/>
<sequence length="41" mass="4719">MDEGQIFNTYRQSCNQSIIFSFKIILFCFASCWSDDSNTAS</sequence>
<reference evidence="1" key="1">
    <citation type="submission" date="2014-11" db="EMBL/GenBank/DDBJ databases">
        <authorList>
            <person name="Amaro Gonzalez C."/>
        </authorList>
    </citation>
    <scope>NUCLEOTIDE SEQUENCE</scope>
</reference>
<proteinExistence type="predicted"/>
<evidence type="ECO:0000313" key="1">
    <source>
        <dbReference type="EMBL" id="JAH59784.1"/>
    </source>
</evidence>
<reference evidence="1" key="2">
    <citation type="journal article" date="2015" name="Fish Shellfish Immunol.">
        <title>Early steps in the European eel (Anguilla anguilla)-Vibrio vulnificus interaction in the gills: Role of the RtxA13 toxin.</title>
        <authorList>
            <person name="Callol A."/>
            <person name="Pajuelo D."/>
            <person name="Ebbesson L."/>
            <person name="Teles M."/>
            <person name="MacKenzie S."/>
            <person name="Amaro C."/>
        </authorList>
    </citation>
    <scope>NUCLEOTIDE SEQUENCE</scope>
</reference>
<accession>A0A0E9U1N4</accession>
<name>A0A0E9U1N4_ANGAN</name>
<protein>
    <submittedName>
        <fullName evidence="1">Uncharacterized protein</fullName>
    </submittedName>
</protein>
<dbReference type="EMBL" id="GBXM01048793">
    <property type="protein sequence ID" value="JAH59784.1"/>
    <property type="molecule type" value="Transcribed_RNA"/>
</dbReference>